<protein>
    <submittedName>
        <fullName evidence="1">DUF3795 domain-containing protein</fullName>
    </submittedName>
</protein>
<organism evidence="1 2">
    <name type="scientific">Aristaeella hokkaidonensis</name>
    <dbReference type="NCBI Taxonomy" id="3046382"/>
    <lineage>
        <taxon>Bacteria</taxon>
        <taxon>Bacillati</taxon>
        <taxon>Bacillota</taxon>
        <taxon>Clostridia</taxon>
        <taxon>Eubacteriales</taxon>
        <taxon>Aristaeellaceae</taxon>
        <taxon>Aristaeella</taxon>
    </lineage>
</organism>
<evidence type="ECO:0000313" key="1">
    <source>
        <dbReference type="EMBL" id="QUC66812.1"/>
    </source>
</evidence>
<gene>
    <name evidence="1" type="ORF">JYE49_13340</name>
</gene>
<name>A0AC61MWC7_9FIRM</name>
<dbReference type="Proteomes" id="UP000682782">
    <property type="component" value="Chromosome"/>
</dbReference>
<proteinExistence type="predicted"/>
<keyword evidence="2" id="KW-1185">Reference proteome</keyword>
<sequence>MKRELGIARCGLACCLCSENVECKGCKQDGFKDLCWCKDADFCETRKCVLRKGLMGCYECEPAGCRIGLYADKIKPRAFAEYARRYGVEELLDCLERNEQAGIVYHREGIMGDYDEFDDLEKLIDFIRTGKRRES</sequence>
<accession>A0AC61MWC7</accession>
<dbReference type="EMBL" id="CP068393">
    <property type="protein sequence ID" value="QUC66812.1"/>
    <property type="molecule type" value="Genomic_DNA"/>
</dbReference>
<reference evidence="1" key="1">
    <citation type="submission" date="2021-01" db="EMBL/GenBank/DDBJ databases">
        <title>Complete genome sequence of Clostridiales bacterium R-7.</title>
        <authorList>
            <person name="Mahoney-Kurpe S.C."/>
            <person name="Palevich N."/>
            <person name="Koike S."/>
            <person name="Moon C.D."/>
            <person name="Attwood G.T."/>
        </authorList>
    </citation>
    <scope>NUCLEOTIDE SEQUENCE</scope>
    <source>
        <strain evidence="1">R-7</strain>
    </source>
</reference>
<evidence type="ECO:0000313" key="2">
    <source>
        <dbReference type="Proteomes" id="UP000682782"/>
    </source>
</evidence>